<evidence type="ECO:0000313" key="2">
    <source>
        <dbReference type="EMBL" id="ORA80046.1"/>
    </source>
</evidence>
<dbReference type="EMBL" id="MVHV01000019">
    <property type="protein sequence ID" value="ORA80046.1"/>
    <property type="molecule type" value="Genomic_DNA"/>
</dbReference>
<dbReference type="Proteomes" id="UP000243140">
    <property type="component" value="Unassembled WGS sequence"/>
</dbReference>
<keyword evidence="1" id="KW-0732">Signal</keyword>
<name>A0ABX3SNM6_MYCMA</name>
<reference evidence="2 3" key="1">
    <citation type="submission" date="2017-02" db="EMBL/GenBank/DDBJ databases">
        <title>The new phylogeny of genus Mycobacterium.</title>
        <authorList>
            <person name="Tortoli E."/>
            <person name="Trovato A."/>
            <person name="Cirillo D.M."/>
        </authorList>
    </citation>
    <scope>NUCLEOTIDE SEQUENCE [LARGE SCALE GENOMIC DNA]</scope>
    <source>
        <strain evidence="2 3">IP1130001</strain>
    </source>
</reference>
<protein>
    <recommendedName>
        <fullName evidence="4">PE-PGRS family protein</fullName>
    </recommendedName>
</protein>
<proteinExistence type="predicted"/>
<sequence>MVVDLAARPHITAGIALASAAVVAAGPVAQHLPDLGPAQHQVSVSDIKLTDAASGMVDLFTGVENELASLVSGASAAAVPASVVSNAINPVQAWINAFESAGTNIQSIFNTWSKTPFPVLQQIAANGIQYGSIYAGAFQTSANDLAAYFSSGAGTTFWNILSTAQKAFAAGNISSAMGSLYSAFWGDLIVFGGLPLEQILNIPIDVTQNIANATLYGLKTGLSQAVTWGVLDLPEQPWIALGTSLQAISTAWGAGDPVGLLTNIINIPGAMVNAFLNGAKNNSTGLLSAPITGFPHGDGLVNVLVNSVLPNLAEQIVVPGAQNVVGGGSLVTAIQNFANKLITGWPSASTLSGIGGAFGSELTALLQSVPSALSSLPSTLGTIATQLGTLLINLLRML</sequence>
<comment type="caution">
    <text evidence="2">The sequence shown here is derived from an EMBL/GenBank/DDBJ whole genome shotgun (WGS) entry which is preliminary data.</text>
</comment>
<feature type="signal peptide" evidence="1">
    <location>
        <begin position="1"/>
        <end position="24"/>
    </location>
</feature>
<accession>A0ABX3SNM6</accession>
<dbReference type="RefSeq" id="WP_071509599.1">
    <property type="nucleotide sequence ID" value="NZ_CP080999.1"/>
</dbReference>
<feature type="chain" id="PRO_5047387180" description="PE-PGRS family protein" evidence="1">
    <location>
        <begin position="25"/>
        <end position="398"/>
    </location>
</feature>
<keyword evidence="3" id="KW-1185">Reference proteome</keyword>
<gene>
    <name evidence="2" type="ORF">BST29_17925</name>
</gene>
<organism evidence="2 3">
    <name type="scientific">Mycobacterium malmoense</name>
    <dbReference type="NCBI Taxonomy" id="1780"/>
    <lineage>
        <taxon>Bacteria</taxon>
        <taxon>Bacillati</taxon>
        <taxon>Actinomycetota</taxon>
        <taxon>Actinomycetes</taxon>
        <taxon>Mycobacteriales</taxon>
        <taxon>Mycobacteriaceae</taxon>
        <taxon>Mycobacterium</taxon>
    </lineage>
</organism>
<evidence type="ECO:0000256" key="1">
    <source>
        <dbReference type="SAM" id="SignalP"/>
    </source>
</evidence>
<evidence type="ECO:0000313" key="3">
    <source>
        <dbReference type="Proteomes" id="UP000243140"/>
    </source>
</evidence>
<evidence type="ECO:0008006" key="4">
    <source>
        <dbReference type="Google" id="ProtNLM"/>
    </source>
</evidence>